<dbReference type="EMBL" id="JACHIU010000001">
    <property type="protein sequence ID" value="MBB6473990.1"/>
    <property type="molecule type" value="Genomic_DNA"/>
</dbReference>
<accession>A0A7X0M6Z8</accession>
<evidence type="ECO:0000313" key="3">
    <source>
        <dbReference type="EMBL" id="MBB6473990.1"/>
    </source>
</evidence>
<evidence type="ECO:0000256" key="1">
    <source>
        <dbReference type="SAM" id="MobiDB-lite"/>
    </source>
</evidence>
<name>A0A7X0M6Z8_9ACTN</name>
<feature type="domain" description="Thiopeptide-type bacteriocin biosynthesis" evidence="2">
    <location>
        <begin position="9"/>
        <end position="336"/>
    </location>
</feature>
<dbReference type="Proteomes" id="UP000555564">
    <property type="component" value="Unassembled WGS sequence"/>
</dbReference>
<evidence type="ECO:0000313" key="4">
    <source>
        <dbReference type="Proteomes" id="UP000555564"/>
    </source>
</evidence>
<evidence type="ECO:0000259" key="2">
    <source>
        <dbReference type="Pfam" id="PF14028"/>
    </source>
</evidence>
<dbReference type="InterPro" id="IPR023809">
    <property type="entry name" value="Thiopep_bacteriocin_synth_dom"/>
</dbReference>
<keyword evidence="4" id="KW-1185">Reference proteome</keyword>
<proteinExistence type="predicted"/>
<reference evidence="3 4" key="1">
    <citation type="submission" date="2020-08" db="EMBL/GenBank/DDBJ databases">
        <title>Sequencing the genomes of 1000 actinobacteria strains.</title>
        <authorList>
            <person name="Klenk H.-P."/>
        </authorList>
    </citation>
    <scope>NUCLEOTIDE SEQUENCE [LARGE SCALE GENOMIC DNA]</scope>
    <source>
        <strain evidence="3 4">DSM 44936</strain>
    </source>
</reference>
<dbReference type="Pfam" id="PF14028">
    <property type="entry name" value="Lant_dehydr_C"/>
    <property type="match status" value="1"/>
</dbReference>
<protein>
    <recommendedName>
        <fullName evidence="2">Thiopeptide-type bacteriocin biosynthesis domain-containing protein</fullName>
    </recommendedName>
</protein>
<sequence>MTEAMTDRWISLHAFHRAGTDLLLTTAVDGLVGELDPRLEGFFFLRYWEGGPHLRLRLLPRDAGDAATIGKRATAVLEEHLVAHPSAGTWDREHYALLAREFARREGLAAYDERLRPDDHVEAVAYRPEYATFGGPEAVTAVERHFTDSSRIALAILRAEPDHRRRLGHALAATMLTLMAGEPDPRRLGLLLTRERGRWDPAPARARQAEIFASRREALVAQAERCRAVASRAVMSGDHPPAGRAGGPPPQESHAGAWWRSIGTLRRRLDALRRAGRFGPARQDTSLRVPGGPRLDGPADAARDDVLIVLDRCVHLFCNRLGLSIAEEAHLRYLSAATLQAQARKEERP</sequence>
<feature type="region of interest" description="Disordered" evidence="1">
    <location>
        <begin position="235"/>
        <end position="255"/>
    </location>
</feature>
<gene>
    <name evidence="3" type="ORF">BJ992_003421</name>
</gene>
<comment type="caution">
    <text evidence="3">The sequence shown here is derived from an EMBL/GenBank/DDBJ whole genome shotgun (WGS) entry which is preliminary data.</text>
</comment>
<dbReference type="AlphaFoldDB" id="A0A7X0M6Z8"/>
<dbReference type="RefSeq" id="WP_184982122.1">
    <property type="nucleotide sequence ID" value="NZ_BAAALO010000061.1"/>
</dbReference>
<organism evidence="3 4">
    <name type="scientific">Sphaerisporangium rubeum</name>
    <dbReference type="NCBI Taxonomy" id="321317"/>
    <lineage>
        <taxon>Bacteria</taxon>
        <taxon>Bacillati</taxon>
        <taxon>Actinomycetota</taxon>
        <taxon>Actinomycetes</taxon>
        <taxon>Streptosporangiales</taxon>
        <taxon>Streptosporangiaceae</taxon>
        <taxon>Sphaerisporangium</taxon>
    </lineage>
</organism>